<gene>
    <name evidence="2" type="ORF">R3W88_014161</name>
</gene>
<dbReference type="PANTHER" id="PTHR31472:SF40">
    <property type="entry name" value="NUCLEIC ACID-BINDING, OB-FOLD-LIKE PROTEIN"/>
    <property type="match status" value="1"/>
</dbReference>
<dbReference type="SUPFAM" id="SSF50249">
    <property type="entry name" value="Nucleic acid-binding proteins"/>
    <property type="match status" value="1"/>
</dbReference>
<dbReference type="InterPro" id="IPR012340">
    <property type="entry name" value="NA-bd_OB-fold"/>
</dbReference>
<sequence length="131" mass="14701">MGEPKKQQPVFTKVDQLRPMATGLNLTVKVVNTKMVVPRGNQGRQMRLAECLVGDETGMIIFTARNDQVDMMNEGATVILRNAKIDMFKGSMRLAVDRWGRIEVTEPASFSVKEDSNLSLIEFEQVTVVEQ</sequence>
<dbReference type="InterPro" id="IPR048970">
    <property type="entry name" value="OB_Ssb-like"/>
</dbReference>
<dbReference type="Gene3D" id="2.40.50.140">
    <property type="entry name" value="Nucleic acid-binding proteins"/>
    <property type="match status" value="1"/>
</dbReference>
<reference evidence="2 3" key="1">
    <citation type="submission" date="2023-10" db="EMBL/GenBank/DDBJ databases">
        <title>Genome-Wide Identification Analysis in wild type Solanum Pinnatisectum Reveals Some Genes Defensing Phytophthora Infestans.</title>
        <authorList>
            <person name="Sun C."/>
        </authorList>
    </citation>
    <scope>NUCLEOTIDE SEQUENCE [LARGE SCALE GENOMIC DNA]</scope>
    <source>
        <strain evidence="2">LQN</strain>
        <tissue evidence="2">Leaf</tissue>
    </source>
</reference>
<evidence type="ECO:0000313" key="3">
    <source>
        <dbReference type="Proteomes" id="UP001311915"/>
    </source>
</evidence>
<dbReference type="AlphaFoldDB" id="A0AAV9KR73"/>
<comment type="caution">
    <text evidence="2">The sequence shown here is derived from an EMBL/GenBank/DDBJ whole genome shotgun (WGS) entry which is preliminary data.</text>
</comment>
<dbReference type="Pfam" id="PF21473">
    <property type="entry name" value="OB_Ssb-like"/>
    <property type="match status" value="1"/>
</dbReference>
<organism evidence="2 3">
    <name type="scientific">Solanum pinnatisectum</name>
    <name type="common">tansyleaf nightshade</name>
    <dbReference type="NCBI Taxonomy" id="50273"/>
    <lineage>
        <taxon>Eukaryota</taxon>
        <taxon>Viridiplantae</taxon>
        <taxon>Streptophyta</taxon>
        <taxon>Embryophyta</taxon>
        <taxon>Tracheophyta</taxon>
        <taxon>Spermatophyta</taxon>
        <taxon>Magnoliopsida</taxon>
        <taxon>eudicotyledons</taxon>
        <taxon>Gunneridae</taxon>
        <taxon>Pentapetalae</taxon>
        <taxon>asterids</taxon>
        <taxon>lamiids</taxon>
        <taxon>Solanales</taxon>
        <taxon>Solanaceae</taxon>
        <taxon>Solanoideae</taxon>
        <taxon>Solaneae</taxon>
        <taxon>Solanum</taxon>
    </lineage>
</organism>
<evidence type="ECO:0000313" key="2">
    <source>
        <dbReference type="EMBL" id="KAK4715823.1"/>
    </source>
</evidence>
<keyword evidence="3" id="KW-1185">Reference proteome</keyword>
<proteinExistence type="predicted"/>
<protein>
    <recommendedName>
        <fullName evidence="1">Single-stranded DNA binding protein Ssb-like OB fold domain-containing protein</fullName>
    </recommendedName>
</protein>
<dbReference type="CDD" id="cd04491">
    <property type="entry name" value="SoSSB_OBF"/>
    <property type="match status" value="1"/>
</dbReference>
<evidence type="ECO:0000259" key="1">
    <source>
        <dbReference type="Pfam" id="PF21473"/>
    </source>
</evidence>
<dbReference type="Proteomes" id="UP001311915">
    <property type="component" value="Unassembled WGS sequence"/>
</dbReference>
<feature type="domain" description="Single-stranded DNA binding protein Ssb-like OB fold" evidence="1">
    <location>
        <begin position="17"/>
        <end position="104"/>
    </location>
</feature>
<dbReference type="PANTHER" id="PTHR31472">
    <property type="entry name" value="OS05G0244600 PROTEIN"/>
    <property type="match status" value="1"/>
</dbReference>
<dbReference type="EMBL" id="JAWPEI010000009">
    <property type="protein sequence ID" value="KAK4715823.1"/>
    <property type="molecule type" value="Genomic_DNA"/>
</dbReference>
<accession>A0AAV9KR73</accession>
<name>A0AAV9KR73_9SOLN</name>